<evidence type="ECO:0000313" key="2">
    <source>
        <dbReference type="Proteomes" id="UP000053780"/>
    </source>
</evidence>
<gene>
    <name evidence="1" type="ORF">NAPIS_ORF00098</name>
</gene>
<organism evidence="1 2">
    <name type="scientific">Vairimorpha apis BRL 01</name>
    <dbReference type="NCBI Taxonomy" id="1037528"/>
    <lineage>
        <taxon>Eukaryota</taxon>
        <taxon>Fungi</taxon>
        <taxon>Fungi incertae sedis</taxon>
        <taxon>Microsporidia</taxon>
        <taxon>Nosematidae</taxon>
        <taxon>Vairimorpha</taxon>
    </lineage>
</organism>
<evidence type="ECO:0000313" key="1">
    <source>
        <dbReference type="EMBL" id="EQB62326.1"/>
    </source>
</evidence>
<proteinExistence type="predicted"/>
<dbReference type="AlphaFoldDB" id="T0MGT8"/>
<accession>T0MGT8</accession>
<keyword evidence="2" id="KW-1185">Reference proteome</keyword>
<protein>
    <submittedName>
        <fullName evidence="1">Uncharacterized protein</fullName>
    </submittedName>
</protein>
<dbReference type="EMBL" id="KE646883">
    <property type="protein sequence ID" value="EQB62326.1"/>
    <property type="molecule type" value="Genomic_DNA"/>
</dbReference>
<reference evidence="1 2" key="1">
    <citation type="journal article" date="2013" name="BMC Genomics">
        <title>Genome sequencing and comparative genomics of honey bee microsporidia, Nosema apis reveal novel insights into host-parasite interactions.</title>
        <authorList>
            <person name="Chen Yp."/>
            <person name="Pettis J.S."/>
            <person name="Zhao Y."/>
            <person name="Liu X."/>
            <person name="Tallon L.J."/>
            <person name="Sadzewicz L.D."/>
            <person name="Li R."/>
            <person name="Zheng H."/>
            <person name="Huang S."/>
            <person name="Zhang X."/>
            <person name="Hamilton M.C."/>
            <person name="Pernal S.F."/>
            <person name="Melathopoulos A.P."/>
            <person name="Yan X."/>
            <person name="Evans J.D."/>
        </authorList>
    </citation>
    <scope>NUCLEOTIDE SEQUENCE [LARGE SCALE GENOMIC DNA]</scope>
    <source>
        <strain evidence="1 2">BRL 01</strain>
    </source>
</reference>
<dbReference type="HOGENOM" id="CLU_1310453_0_0_1"/>
<dbReference type="Proteomes" id="UP000053780">
    <property type="component" value="Unassembled WGS sequence"/>
</dbReference>
<name>T0MGT8_9MICR</name>
<sequence>MNMTIFLVCTIFCSIQKLIKDENNIMKTNKHKFINEKNITFEDNLINIYNEYPNEELIIKKQKHIENNNFYEDNNHLKSHNYLSCNMYFSNDILNNMYEVSKNKTIIDNELLVQNKDMESEKIFFEDVFNVELLLNNNNLCNKEDFIDYCNLFSLELLDNTNTDKNTEIDLISKDKQGDMNFLYNLDKINKINDNIDTNYTLKISPDDI</sequence>
<dbReference type="VEuPathDB" id="MicrosporidiaDB:NAPIS_ORF00098"/>